<reference evidence="1 2" key="1">
    <citation type="submission" date="2018-10" db="EMBL/GenBank/DDBJ databases">
        <title>Co-occurring genomic capacity for anaerobic methane metabolism and dissimilatory sulfite reduction discovered in the Korarchaeota.</title>
        <authorList>
            <person name="Mckay L.J."/>
            <person name="Dlakic M."/>
            <person name="Fields M.W."/>
            <person name="Delmont T.O."/>
            <person name="Eren A.M."/>
            <person name="Jay Z.J."/>
            <person name="Klingelsmith K.B."/>
            <person name="Rusch D.B."/>
            <person name="Inskeep W.P."/>
        </authorList>
    </citation>
    <scope>NUCLEOTIDE SEQUENCE [LARGE SCALE GENOMIC DNA]</scope>
    <source>
        <strain evidence="1 2">MDKW</strain>
    </source>
</reference>
<organism evidence="1 2">
    <name type="scientific">Candidatus Methanodesulfokora washburnensis</name>
    <dbReference type="NCBI Taxonomy" id="2478471"/>
    <lineage>
        <taxon>Archaea</taxon>
        <taxon>Thermoproteota</taxon>
        <taxon>Candidatus Korarchaeia</taxon>
        <taxon>Candidatus Korarchaeia incertae sedis</taxon>
        <taxon>Candidatus Methanodesulfokora</taxon>
    </lineage>
</organism>
<dbReference type="EMBL" id="RCOS01000074">
    <property type="protein sequence ID" value="RSN75424.1"/>
    <property type="molecule type" value="Genomic_DNA"/>
</dbReference>
<protein>
    <submittedName>
        <fullName evidence="1">Uncharacterized protein</fullName>
    </submittedName>
</protein>
<evidence type="ECO:0000313" key="1">
    <source>
        <dbReference type="EMBL" id="RSN75424.1"/>
    </source>
</evidence>
<comment type="caution">
    <text evidence="1">The sequence shown here is derived from an EMBL/GenBank/DDBJ whole genome shotgun (WGS) entry which is preliminary data.</text>
</comment>
<evidence type="ECO:0000313" key="2">
    <source>
        <dbReference type="Proteomes" id="UP000277582"/>
    </source>
</evidence>
<dbReference type="AlphaFoldDB" id="A0A3R9X4W1"/>
<sequence length="182" mass="22155">MKKNSYVHVFRVRNEKLNAFFEGKWGIEQVKDEVWIYNDRTNPEMSTVMRERIHIRFCKDKARMRLMQDVFKCSNETCLEDIIGEEVIVRMQKDVKYLKKFISHLFSLARDNRRTAWSVAMRYLEDELRYREWEKFEKPDISKLEREEESEERTWGKNVELELIVNEAEKEGLMYEARDSVP</sequence>
<proteinExistence type="predicted"/>
<keyword evidence="2" id="KW-1185">Reference proteome</keyword>
<name>A0A3R9X4W1_9CREN</name>
<dbReference type="RefSeq" id="WP_125671148.1">
    <property type="nucleotide sequence ID" value="NZ_RCOS01000074.1"/>
</dbReference>
<dbReference type="Proteomes" id="UP000277582">
    <property type="component" value="Unassembled WGS sequence"/>
</dbReference>
<accession>A0A3R9X4W1</accession>
<gene>
    <name evidence="1" type="ORF">D6D85_06160</name>
</gene>